<dbReference type="RefSeq" id="XP_064654718.1">
    <property type="nucleotide sequence ID" value="XM_064806902.1"/>
</dbReference>
<comment type="caution">
    <text evidence="3">The sequence shown here is derived from an EMBL/GenBank/DDBJ whole genome shotgun (WGS) entry which is preliminary data.</text>
</comment>
<dbReference type="GO" id="GO:0008240">
    <property type="term" value="F:tripeptidyl-peptidase activity"/>
    <property type="evidence" value="ECO:0007669"/>
    <property type="project" value="TreeGrafter"/>
</dbReference>
<dbReference type="Pfam" id="PF09286">
    <property type="entry name" value="Pro-kuma_activ"/>
    <property type="match status" value="1"/>
</dbReference>
<feature type="region of interest" description="Disordered" evidence="1">
    <location>
        <begin position="191"/>
        <end position="237"/>
    </location>
</feature>
<dbReference type="PANTHER" id="PTHR14218:SF19">
    <property type="entry name" value="SERINE PROTEASE AORO, PUTATIVE (AFU_ORTHOLOGUE AFUA_6G10250)-RELATED"/>
    <property type="match status" value="1"/>
</dbReference>
<organism evidence="3 4">
    <name type="scientific">Saxophila tyrrhenica</name>
    <dbReference type="NCBI Taxonomy" id="1690608"/>
    <lineage>
        <taxon>Eukaryota</taxon>
        <taxon>Fungi</taxon>
        <taxon>Dikarya</taxon>
        <taxon>Ascomycota</taxon>
        <taxon>Pezizomycotina</taxon>
        <taxon>Dothideomycetes</taxon>
        <taxon>Dothideomycetidae</taxon>
        <taxon>Mycosphaerellales</taxon>
        <taxon>Extremaceae</taxon>
        <taxon>Saxophila</taxon>
    </lineage>
</organism>
<dbReference type="GO" id="GO:0004175">
    <property type="term" value="F:endopeptidase activity"/>
    <property type="evidence" value="ECO:0007669"/>
    <property type="project" value="TreeGrafter"/>
</dbReference>
<dbReference type="GeneID" id="89931006"/>
<evidence type="ECO:0000313" key="4">
    <source>
        <dbReference type="Proteomes" id="UP001337655"/>
    </source>
</evidence>
<evidence type="ECO:0000259" key="2">
    <source>
        <dbReference type="SMART" id="SM00944"/>
    </source>
</evidence>
<dbReference type="GO" id="GO:0006508">
    <property type="term" value="P:proteolysis"/>
    <property type="evidence" value="ECO:0007669"/>
    <property type="project" value="TreeGrafter"/>
</dbReference>
<dbReference type="Proteomes" id="UP001337655">
    <property type="component" value="Unassembled WGS sequence"/>
</dbReference>
<dbReference type="InterPro" id="IPR050819">
    <property type="entry name" value="Tripeptidyl-peptidase_I"/>
</dbReference>
<dbReference type="CDD" id="cd11377">
    <property type="entry name" value="Pro-peptidase_S53"/>
    <property type="match status" value="1"/>
</dbReference>
<evidence type="ECO:0000256" key="1">
    <source>
        <dbReference type="SAM" id="MobiDB-lite"/>
    </source>
</evidence>
<dbReference type="SUPFAM" id="SSF54897">
    <property type="entry name" value="Protease propeptides/inhibitors"/>
    <property type="match status" value="1"/>
</dbReference>
<dbReference type="InterPro" id="IPR015366">
    <property type="entry name" value="S53_propep"/>
</dbReference>
<gene>
    <name evidence="3" type="ORF">LTR77_009676</name>
</gene>
<proteinExistence type="predicted"/>
<dbReference type="PANTHER" id="PTHR14218">
    <property type="entry name" value="PROTEASE S8 TRIPEPTIDYL PEPTIDASE I CLN2"/>
    <property type="match status" value="1"/>
</dbReference>
<evidence type="ECO:0000313" key="3">
    <source>
        <dbReference type="EMBL" id="KAK5164470.1"/>
    </source>
</evidence>
<dbReference type="EMBL" id="JAVRRT010000019">
    <property type="protein sequence ID" value="KAK5164470.1"/>
    <property type="molecule type" value="Genomic_DNA"/>
</dbReference>
<keyword evidence="4" id="KW-1185">Reference proteome</keyword>
<feature type="compositionally biased region" description="Basic and acidic residues" evidence="1">
    <location>
        <begin position="205"/>
        <end position="219"/>
    </location>
</feature>
<reference evidence="3 4" key="1">
    <citation type="submission" date="2023-08" db="EMBL/GenBank/DDBJ databases">
        <title>Black Yeasts Isolated from many extreme environments.</title>
        <authorList>
            <person name="Coleine C."/>
            <person name="Stajich J.E."/>
            <person name="Selbmann L."/>
        </authorList>
    </citation>
    <scope>NUCLEOTIDE SEQUENCE [LARGE SCALE GENOMIC DNA]</scope>
    <source>
        <strain evidence="3 4">CCFEE 5935</strain>
    </source>
</reference>
<dbReference type="SMART" id="SM00944">
    <property type="entry name" value="Pro-kuma_activ"/>
    <property type="match status" value="1"/>
</dbReference>
<feature type="domain" description="Peptidase S53 activation" evidence="2">
    <location>
        <begin position="47"/>
        <end position="190"/>
    </location>
</feature>
<protein>
    <recommendedName>
        <fullName evidence="2">Peptidase S53 activation domain-containing protein</fullName>
    </recommendedName>
</protein>
<name>A0AAV9NXH5_9PEZI</name>
<accession>A0AAV9NXH5</accession>
<sequence length="237" mass="26857">MNIFNQRKITMRLVTAFVNCSILCSLLTSATVLPHTHVLHEKREVPFAESIDRQRIEPDAILPIRIGLNTNGDATRLAEQWIMAVSDPASADYGRHWTQDQVTEAFQPTEQTVNTVKAWLEEHGINRYTHSTNKQWIAFDTTAAKAEELLQTNFFEHQHSSGRTLASCDSYHLPDSVSAVVDYITPGVKASDVTGRTRRSRQRRHETVGEQAVQRRDPTSDNEFPFPPDPTDLSRCD</sequence>
<dbReference type="AlphaFoldDB" id="A0AAV9NXH5"/>